<evidence type="ECO:0000313" key="4">
    <source>
        <dbReference type="Proteomes" id="UP000324021"/>
    </source>
</evidence>
<evidence type="ECO:0000313" key="1">
    <source>
        <dbReference type="EMBL" id="SDD02566.1"/>
    </source>
</evidence>
<name>A0A1G6RFA1_9EURY</name>
<keyword evidence="3" id="KW-1185">Reference proteome</keyword>
<gene>
    <name evidence="2" type="ORF">SAMN04488694_10823</name>
    <name evidence="1" type="ORF">SAMN05192552_101123</name>
</gene>
<dbReference type="EMBL" id="FOIC01000008">
    <property type="protein sequence ID" value="SET53770.1"/>
    <property type="molecule type" value="Genomic_DNA"/>
</dbReference>
<dbReference type="Proteomes" id="UP000324021">
    <property type="component" value="Unassembled WGS sequence"/>
</dbReference>
<organism evidence="1 4">
    <name type="scientific">Natrinema hispanicum</name>
    <dbReference type="NCBI Taxonomy" id="392421"/>
    <lineage>
        <taxon>Archaea</taxon>
        <taxon>Methanobacteriati</taxon>
        <taxon>Methanobacteriota</taxon>
        <taxon>Stenosarchaea group</taxon>
        <taxon>Halobacteria</taxon>
        <taxon>Halobacteriales</taxon>
        <taxon>Natrialbaceae</taxon>
        <taxon>Natrinema</taxon>
    </lineage>
</organism>
<evidence type="ECO:0000313" key="2">
    <source>
        <dbReference type="EMBL" id="SET53770.1"/>
    </source>
</evidence>
<dbReference type="EMBL" id="FMZP01000011">
    <property type="protein sequence ID" value="SDD02566.1"/>
    <property type="molecule type" value="Genomic_DNA"/>
</dbReference>
<sequence>MGTQVHLLVNRDVSRVLSRVVRIAELLAFDCQSGLGEVVRLSVVEDEGIDEIRDDTIPQGVRLAAVASLVRNVVTPTFFKPQVKS</sequence>
<accession>A0A1G6RFA1</accession>
<protein>
    <submittedName>
        <fullName evidence="1">Uncharacterized protein</fullName>
    </submittedName>
</protein>
<dbReference type="STRING" id="392421.SAMN04488694_10823"/>
<evidence type="ECO:0000313" key="3">
    <source>
        <dbReference type="Proteomes" id="UP000199320"/>
    </source>
</evidence>
<reference evidence="2" key="1">
    <citation type="submission" date="2016-10" db="EMBL/GenBank/DDBJ databases">
        <authorList>
            <person name="de Groot N.N."/>
        </authorList>
    </citation>
    <scope>NUCLEOTIDE SEQUENCE [LARGE SCALE GENOMIC DNA]</scope>
    <source>
        <strain evidence="2">CDM_6</strain>
    </source>
</reference>
<proteinExistence type="predicted"/>
<dbReference type="AlphaFoldDB" id="A0A1G6RFA1"/>
<dbReference type="Proteomes" id="UP000199320">
    <property type="component" value="Unassembled WGS sequence"/>
</dbReference>
<reference evidence="3 4" key="2">
    <citation type="submission" date="2016-10" db="EMBL/GenBank/DDBJ databases">
        <authorList>
            <person name="Varghese N."/>
            <person name="Submissions S."/>
        </authorList>
    </citation>
    <scope>NUCLEOTIDE SEQUENCE [LARGE SCALE GENOMIC DNA]</scope>
    <source>
        <strain evidence="1 4">CDM_1</strain>
        <strain evidence="3">CDM_6</strain>
    </source>
</reference>